<evidence type="ECO:0000313" key="6">
    <source>
        <dbReference type="EnsemblMetazoa" id="AEPI005843-PA"/>
    </source>
</evidence>
<dbReference type="SUPFAM" id="SSF52058">
    <property type="entry name" value="L domain-like"/>
    <property type="match status" value="1"/>
</dbReference>
<evidence type="ECO:0000256" key="4">
    <source>
        <dbReference type="SAM" id="SignalP"/>
    </source>
</evidence>
<dbReference type="Pfam" id="PF20733">
    <property type="entry name" value="LRIM1_dimer"/>
    <property type="match status" value="1"/>
</dbReference>
<keyword evidence="7" id="KW-1185">Reference proteome</keyword>
<reference evidence="6" key="2">
    <citation type="submission" date="2020-05" db="UniProtKB">
        <authorList>
            <consortium name="EnsemblMetazoa"/>
        </authorList>
    </citation>
    <scope>IDENTIFICATION</scope>
    <source>
        <strain evidence="6">Epiroticus2</strain>
    </source>
</reference>
<dbReference type="Gene3D" id="1.20.5.4090">
    <property type="match status" value="1"/>
</dbReference>
<dbReference type="Proteomes" id="UP000075885">
    <property type="component" value="Unassembled WGS sequence"/>
</dbReference>
<reference evidence="7" key="1">
    <citation type="submission" date="2013-03" db="EMBL/GenBank/DDBJ databases">
        <title>The Genome Sequence of Anopheles epiroticus epiroticus2.</title>
        <authorList>
            <consortium name="The Broad Institute Genomics Platform"/>
            <person name="Neafsey D.E."/>
            <person name="Howell P."/>
            <person name="Walker B."/>
            <person name="Young S.K."/>
            <person name="Zeng Q."/>
            <person name="Gargeya S."/>
            <person name="Fitzgerald M."/>
            <person name="Haas B."/>
            <person name="Abouelleil A."/>
            <person name="Allen A.W."/>
            <person name="Alvarado L."/>
            <person name="Arachchi H.M."/>
            <person name="Berlin A.M."/>
            <person name="Chapman S.B."/>
            <person name="Gainer-Dewar J."/>
            <person name="Goldberg J."/>
            <person name="Griggs A."/>
            <person name="Gujja S."/>
            <person name="Hansen M."/>
            <person name="Howarth C."/>
            <person name="Imamovic A."/>
            <person name="Ireland A."/>
            <person name="Larimer J."/>
            <person name="McCowan C."/>
            <person name="Murphy C."/>
            <person name="Pearson M."/>
            <person name="Poon T.W."/>
            <person name="Priest M."/>
            <person name="Roberts A."/>
            <person name="Saif S."/>
            <person name="Shea T."/>
            <person name="Sisk P."/>
            <person name="Sykes S."/>
            <person name="Wortman J."/>
            <person name="Nusbaum C."/>
            <person name="Birren B."/>
        </authorList>
    </citation>
    <scope>NUCLEOTIDE SEQUENCE [LARGE SCALE GENOMIC DNA]</scope>
    <source>
        <strain evidence="7">Epiroticus2</strain>
    </source>
</reference>
<dbReference type="PANTHER" id="PTHR24366:SF96">
    <property type="entry name" value="LEUCINE RICH REPEAT CONTAINING 53"/>
    <property type="match status" value="1"/>
</dbReference>
<dbReference type="InterPro" id="IPR032675">
    <property type="entry name" value="LRR_dom_sf"/>
</dbReference>
<evidence type="ECO:0000259" key="5">
    <source>
        <dbReference type="Pfam" id="PF20733"/>
    </source>
</evidence>
<feature type="coiled-coil region" evidence="3">
    <location>
        <begin position="458"/>
        <end position="506"/>
    </location>
</feature>
<name>A0A182PFY4_9DIPT</name>
<evidence type="ECO:0000313" key="7">
    <source>
        <dbReference type="Proteomes" id="UP000075885"/>
    </source>
</evidence>
<keyword evidence="4" id="KW-0732">Signal</keyword>
<evidence type="ECO:0000256" key="3">
    <source>
        <dbReference type="SAM" id="Coils"/>
    </source>
</evidence>
<keyword evidence="3" id="KW-0175">Coiled coil</keyword>
<feature type="chain" id="PRO_5008131207" description="LRIM1/APL1C-like dimerization domain-containing protein" evidence="4">
    <location>
        <begin position="25"/>
        <end position="514"/>
    </location>
</feature>
<dbReference type="Gene3D" id="3.80.10.10">
    <property type="entry name" value="Ribonuclease Inhibitor"/>
    <property type="match status" value="1"/>
</dbReference>
<dbReference type="EnsemblMetazoa" id="AEPI005843-RA">
    <property type="protein sequence ID" value="AEPI005843-PA"/>
    <property type="gene ID" value="AEPI005843"/>
</dbReference>
<proteinExistence type="predicted"/>
<protein>
    <recommendedName>
        <fullName evidence="5">LRIM1/APL1C-like dimerization domain-containing protein</fullName>
    </recommendedName>
</protein>
<sequence length="514" mass="57586">MVSSLQGCTVLAFLLCVTSTVVQSLIHEIKQQGTNKFKIEKVTDANLRQALLDIRSKVSPSNVKELDLSGNPLIKISADDLAPFTNLELLNLSTNVFTETVDLQSLSRLRTVDLNSNYVERVLVGPAIETIYAANNNISLVACQGAGPGTRRFHLAKNTISSLLDLTDGCRARVEYLDLKLNEIDTLDFGELASSSGTLQHLNLQYNFIFDIKNRGNVVFSQLQTVDLSGNKLAFMGPELNAISNARSINLSNNKLVLISPTLVLSPTLSYFDLSGNGFQCDTLRMFFRKNAQLKKKASPEGQSVTCPMVGPYCCEEMTAPFADRLIDLKRKEITLFSDHGSERERAECERENRARQQEIEAMEHQSRAKVDEATRRLQAKIQLEQKKKSLEEQVSSGRRTYDEMDRELKETVAQIGLTDTPGKSALDLLHEIQQWYQDSYTEQQSQQNAAIQDENMYQQKESLVAEENARLKKLNGEANQALERAKAEQQTLSEREQQLAKILEKAKTGQQAT</sequence>
<dbReference type="AlphaFoldDB" id="A0A182PFY4"/>
<keyword evidence="2" id="KW-0677">Repeat</keyword>
<dbReference type="STRING" id="199890.A0A182PFY4"/>
<dbReference type="InterPro" id="IPR048481">
    <property type="entry name" value="LRIM1_APL1C-like_dimer"/>
</dbReference>
<keyword evidence="1" id="KW-0433">Leucine-rich repeat</keyword>
<feature type="signal peptide" evidence="4">
    <location>
        <begin position="1"/>
        <end position="24"/>
    </location>
</feature>
<organism evidence="6 7">
    <name type="scientific">Anopheles epiroticus</name>
    <dbReference type="NCBI Taxonomy" id="199890"/>
    <lineage>
        <taxon>Eukaryota</taxon>
        <taxon>Metazoa</taxon>
        <taxon>Ecdysozoa</taxon>
        <taxon>Arthropoda</taxon>
        <taxon>Hexapoda</taxon>
        <taxon>Insecta</taxon>
        <taxon>Pterygota</taxon>
        <taxon>Neoptera</taxon>
        <taxon>Endopterygota</taxon>
        <taxon>Diptera</taxon>
        <taxon>Nematocera</taxon>
        <taxon>Culicoidea</taxon>
        <taxon>Culicidae</taxon>
        <taxon>Anophelinae</taxon>
        <taxon>Anopheles</taxon>
    </lineage>
</organism>
<feature type="domain" description="LRIM1/APL1C-like dimerization" evidence="5">
    <location>
        <begin position="320"/>
        <end position="504"/>
    </location>
</feature>
<accession>A0A182PFY4</accession>
<feature type="coiled-coil region" evidence="3">
    <location>
        <begin position="346"/>
        <end position="408"/>
    </location>
</feature>
<dbReference type="VEuPathDB" id="VectorBase:AEPI005843"/>
<dbReference type="PANTHER" id="PTHR24366">
    <property type="entry name" value="IG(IMMUNOGLOBULIN) AND LRR(LEUCINE RICH REPEAT) DOMAINS"/>
    <property type="match status" value="1"/>
</dbReference>
<dbReference type="Gene3D" id="6.10.280.140">
    <property type="match status" value="1"/>
</dbReference>
<evidence type="ECO:0000256" key="2">
    <source>
        <dbReference type="ARBA" id="ARBA00022737"/>
    </source>
</evidence>
<evidence type="ECO:0000256" key="1">
    <source>
        <dbReference type="ARBA" id="ARBA00022614"/>
    </source>
</evidence>